<evidence type="ECO:0000256" key="3">
    <source>
        <dbReference type="ARBA" id="ARBA00022490"/>
    </source>
</evidence>
<evidence type="ECO:0000313" key="13">
    <source>
        <dbReference type="Proteomes" id="UP000318453"/>
    </source>
</evidence>
<reference evidence="12" key="1">
    <citation type="submission" date="2019-08" db="EMBL/GenBank/DDBJ databases">
        <title>Carotenoids and Carotenoid Binding Proteins in the Halophilic Cyanobacterium Euhalothece sp. ZM00.</title>
        <authorList>
            <person name="Cho S.M."/>
            <person name="Song J.Y."/>
            <person name="Park Y.-I."/>
        </authorList>
    </citation>
    <scope>NUCLEOTIDE SEQUENCE [LARGE SCALE GENOMIC DNA]</scope>
    <source>
        <strain evidence="12">Z-M001</strain>
    </source>
</reference>
<dbReference type="HAMAP" id="MF_00255">
    <property type="entry name" value="Gly_tRNA_synth_beta"/>
    <property type="match status" value="1"/>
</dbReference>
<dbReference type="GO" id="GO:0006426">
    <property type="term" value="P:glycyl-tRNA aminoacylation"/>
    <property type="evidence" value="ECO:0007669"/>
    <property type="project" value="UniProtKB-UniRule"/>
</dbReference>
<dbReference type="NCBIfam" id="TIGR00211">
    <property type="entry name" value="glyS"/>
    <property type="match status" value="1"/>
</dbReference>
<dbReference type="Proteomes" id="UP000318453">
    <property type="component" value="Chromosome"/>
</dbReference>
<keyword evidence="13" id="KW-1185">Reference proteome</keyword>
<proteinExistence type="inferred from homology"/>
<dbReference type="RefSeq" id="WP_146295209.1">
    <property type="nucleotide sequence ID" value="NZ_CP042326.1"/>
</dbReference>
<dbReference type="AlphaFoldDB" id="A0A5B8NN74"/>
<organism evidence="12 13">
    <name type="scientific">Euhalothece natronophila Z-M001</name>
    <dbReference type="NCBI Taxonomy" id="522448"/>
    <lineage>
        <taxon>Bacteria</taxon>
        <taxon>Bacillati</taxon>
        <taxon>Cyanobacteriota</taxon>
        <taxon>Cyanophyceae</taxon>
        <taxon>Oscillatoriophycideae</taxon>
        <taxon>Chroococcales</taxon>
        <taxon>Halothecacae</taxon>
        <taxon>Halothece cluster</taxon>
        <taxon>Euhalothece</taxon>
    </lineage>
</organism>
<dbReference type="GO" id="GO:0004814">
    <property type="term" value="F:arginine-tRNA ligase activity"/>
    <property type="evidence" value="ECO:0007669"/>
    <property type="project" value="InterPro"/>
</dbReference>
<evidence type="ECO:0000256" key="9">
    <source>
        <dbReference type="ARBA" id="ARBA00047937"/>
    </source>
</evidence>
<evidence type="ECO:0000256" key="7">
    <source>
        <dbReference type="ARBA" id="ARBA00022917"/>
    </source>
</evidence>
<keyword evidence="7 10" id="KW-0648">Protein biosynthesis</keyword>
<comment type="similarity">
    <text evidence="2 10">Belongs to the class-II aminoacyl-tRNA synthetase family.</text>
</comment>
<dbReference type="SUPFAM" id="SSF109604">
    <property type="entry name" value="HD-domain/PDEase-like"/>
    <property type="match status" value="1"/>
</dbReference>
<protein>
    <recommendedName>
        <fullName evidence="10">Glycine--tRNA ligase beta subunit</fullName>
        <ecNumber evidence="10">6.1.1.14</ecNumber>
    </recommendedName>
    <alternativeName>
        <fullName evidence="10">Glycyl-tRNA synthetase beta subunit</fullName>
        <shortName evidence="10">GlyRS</shortName>
    </alternativeName>
</protein>
<evidence type="ECO:0000259" key="11">
    <source>
        <dbReference type="Pfam" id="PF05746"/>
    </source>
</evidence>
<dbReference type="PANTHER" id="PTHR30075:SF2">
    <property type="entry name" value="GLYCINE--TRNA LIGASE, CHLOROPLASTIC_MITOCHONDRIAL 2"/>
    <property type="match status" value="1"/>
</dbReference>
<dbReference type="OrthoDB" id="9775440at2"/>
<dbReference type="Pfam" id="PF02092">
    <property type="entry name" value="tRNA_synt_2f"/>
    <property type="match status" value="1"/>
</dbReference>
<dbReference type="InterPro" id="IPR008909">
    <property type="entry name" value="DALR_anticod-bd"/>
</dbReference>
<dbReference type="PROSITE" id="PS50861">
    <property type="entry name" value="AA_TRNA_LIGASE_II_GLYAB"/>
    <property type="match status" value="1"/>
</dbReference>
<dbReference type="EC" id="6.1.1.14" evidence="10"/>
<evidence type="ECO:0000256" key="10">
    <source>
        <dbReference type="HAMAP-Rule" id="MF_00255"/>
    </source>
</evidence>
<keyword evidence="3 10" id="KW-0963">Cytoplasm</keyword>
<dbReference type="InterPro" id="IPR006194">
    <property type="entry name" value="Gly-tRNA-synth_heterodimer"/>
</dbReference>
<dbReference type="GO" id="GO:0005524">
    <property type="term" value="F:ATP binding"/>
    <property type="evidence" value="ECO:0007669"/>
    <property type="project" value="UniProtKB-UniRule"/>
</dbReference>
<evidence type="ECO:0000256" key="2">
    <source>
        <dbReference type="ARBA" id="ARBA00008226"/>
    </source>
</evidence>
<comment type="subunit">
    <text evidence="10">Tetramer of two alpha and two beta subunits.</text>
</comment>
<gene>
    <name evidence="10" type="primary">glyS</name>
    <name evidence="12" type="ORF">FRE64_06495</name>
</gene>
<evidence type="ECO:0000256" key="5">
    <source>
        <dbReference type="ARBA" id="ARBA00022741"/>
    </source>
</evidence>
<evidence type="ECO:0000256" key="4">
    <source>
        <dbReference type="ARBA" id="ARBA00022598"/>
    </source>
</evidence>
<name>A0A5B8NN74_9CHRO</name>
<evidence type="ECO:0000313" key="12">
    <source>
        <dbReference type="EMBL" id="QDZ39609.1"/>
    </source>
</evidence>
<evidence type="ECO:0000256" key="6">
    <source>
        <dbReference type="ARBA" id="ARBA00022840"/>
    </source>
</evidence>
<dbReference type="KEGG" id="enn:FRE64_06495"/>
<accession>A0A5B8NN74</accession>
<keyword evidence="8 10" id="KW-0030">Aminoacyl-tRNA synthetase</keyword>
<evidence type="ECO:0000256" key="1">
    <source>
        <dbReference type="ARBA" id="ARBA00004496"/>
    </source>
</evidence>
<dbReference type="GO" id="GO:0005829">
    <property type="term" value="C:cytosol"/>
    <property type="evidence" value="ECO:0007669"/>
    <property type="project" value="TreeGrafter"/>
</dbReference>
<comment type="catalytic activity">
    <reaction evidence="9 10">
        <text>tRNA(Gly) + glycine + ATP = glycyl-tRNA(Gly) + AMP + diphosphate</text>
        <dbReference type="Rhea" id="RHEA:16013"/>
        <dbReference type="Rhea" id="RHEA-COMP:9664"/>
        <dbReference type="Rhea" id="RHEA-COMP:9683"/>
        <dbReference type="ChEBI" id="CHEBI:30616"/>
        <dbReference type="ChEBI" id="CHEBI:33019"/>
        <dbReference type="ChEBI" id="CHEBI:57305"/>
        <dbReference type="ChEBI" id="CHEBI:78442"/>
        <dbReference type="ChEBI" id="CHEBI:78522"/>
        <dbReference type="ChEBI" id="CHEBI:456215"/>
        <dbReference type="EC" id="6.1.1.14"/>
    </reaction>
</comment>
<dbReference type="GO" id="GO:0004820">
    <property type="term" value="F:glycine-tRNA ligase activity"/>
    <property type="evidence" value="ECO:0007669"/>
    <property type="project" value="UniProtKB-UniRule"/>
</dbReference>
<keyword evidence="6 10" id="KW-0067">ATP-binding</keyword>
<evidence type="ECO:0000256" key="8">
    <source>
        <dbReference type="ARBA" id="ARBA00023146"/>
    </source>
</evidence>
<feature type="domain" description="DALR anticodon binding" evidence="11">
    <location>
        <begin position="620"/>
        <end position="701"/>
    </location>
</feature>
<keyword evidence="4 10" id="KW-0436">Ligase</keyword>
<dbReference type="InterPro" id="IPR015944">
    <property type="entry name" value="Gly-tRNA-synth_bsu"/>
</dbReference>
<sequence length="716" mass="80298">MVSYLLEVGTEELPADFVESAIAQWQTRIPTTLQEQFLTPETVKVYGTPRRLAMVITGLPPKQADREEEIKGPPAQMAFKDGEPTKAAQGFAKKQGVTVEDLEIRPTDKGDFVFLKKNLIGRSTAEILQELTPEWILGLEGKRFMRWGDGNLRFARPIRWLVALLDEEVLPITLENGSETIAADRYAWGHRVLSPYQIEISHPEAYVETLRQAQITVDPEERKSAIAEQVQVEAKTKGGYALIDEELLAEVTHLVEFPFVVTGNFDQEFLNLPPEVITTEMSSHQRYFPIWKDENATTLLPYFITAANGDPKKADLIIRGNERVIRARLADGQFFYNADLSKPLADYVPDLDQVTFQEKLGSIGDKVQRIHKYAHWIGEQLGISEGESKQIQRAVQLCKADLVTQMVDEFPELQGIMGEKYARASGETEAVATAISQHYLPKGADDDLPENIIAQVVAISDRADTLVSIFGLGMLPTGSSDPFALRRAANGIIRIMWENHLSLNLQQLLSQGVEDFIVTFGESEHTANLFSQLQDFFLQRIRVLLGEKNIDYDLINAVLGDNDEEYRQRALTAVLDVEARAHFLKLIRENQVLDAIYETVNRSTRLAAKGTLDTATLDPRAVIDPNLFEQTSEQTLYNQLIDLLPKTQASQQQRDYQQLVDGLAQISPAVSAFFDGEDSVLVMAKDPAVQQNRLNLLGVLRNHGRVLADFGQIVKN</sequence>
<dbReference type="Pfam" id="PF05746">
    <property type="entry name" value="DALR_1"/>
    <property type="match status" value="1"/>
</dbReference>
<dbReference type="PRINTS" id="PR01045">
    <property type="entry name" value="TRNASYNTHGB"/>
</dbReference>
<comment type="subcellular location">
    <subcellularLocation>
        <location evidence="1 10">Cytoplasm</location>
    </subcellularLocation>
</comment>
<keyword evidence="5 10" id="KW-0547">Nucleotide-binding</keyword>
<dbReference type="EMBL" id="CP042326">
    <property type="protein sequence ID" value="QDZ39609.1"/>
    <property type="molecule type" value="Genomic_DNA"/>
</dbReference>
<dbReference type="GO" id="GO:0006420">
    <property type="term" value="P:arginyl-tRNA aminoacylation"/>
    <property type="evidence" value="ECO:0007669"/>
    <property type="project" value="InterPro"/>
</dbReference>
<dbReference type="PANTHER" id="PTHR30075">
    <property type="entry name" value="GLYCYL-TRNA SYNTHETASE"/>
    <property type="match status" value="1"/>
</dbReference>